<feature type="region of interest" description="Disordered" evidence="1">
    <location>
        <begin position="139"/>
        <end position="164"/>
    </location>
</feature>
<name>A0A1S4BG04_TOBAC</name>
<dbReference type="Pfam" id="PF04059">
    <property type="entry name" value="RRM_2"/>
    <property type="match status" value="1"/>
</dbReference>
<dbReference type="KEGG" id="nta:107807855"/>
<reference evidence="3" key="1">
    <citation type="submission" date="2025-08" db="UniProtKB">
        <authorList>
            <consortium name="RefSeq"/>
        </authorList>
    </citation>
    <scope>IDENTIFICATION</scope>
</reference>
<feature type="domain" description="Mei2-like C-terminal RNA recognition motif" evidence="2">
    <location>
        <begin position="171"/>
        <end position="286"/>
    </location>
</feature>
<evidence type="ECO:0000313" key="3">
    <source>
        <dbReference type="RefSeq" id="XP_016487778.1"/>
    </source>
</evidence>
<dbReference type="OMA" id="ICDTDEY"/>
<proteinExistence type="predicted"/>
<dbReference type="InterPro" id="IPR007201">
    <property type="entry name" value="Mei2-like_Rrm_C"/>
</dbReference>
<dbReference type="SUPFAM" id="SSF54928">
    <property type="entry name" value="RNA-binding domain, RBD"/>
    <property type="match status" value="1"/>
</dbReference>
<accession>A0A1S4BG04</accession>
<dbReference type="RefSeq" id="XP_016487778.1">
    <property type="nucleotide sequence ID" value="XM_016632292.1"/>
</dbReference>
<gene>
    <name evidence="3" type="primary">LOC107807855</name>
</gene>
<evidence type="ECO:0000256" key="1">
    <source>
        <dbReference type="SAM" id="MobiDB-lite"/>
    </source>
</evidence>
<dbReference type="PaxDb" id="4097-A0A1S4BG04"/>
<dbReference type="AlphaFoldDB" id="A0A1S4BG04"/>
<dbReference type="InterPro" id="IPR035979">
    <property type="entry name" value="RBD_domain_sf"/>
</dbReference>
<protein>
    <submittedName>
        <fullName evidence="3">Protein MEI2-like 7</fullName>
    </submittedName>
</protein>
<dbReference type="GO" id="GO:0003723">
    <property type="term" value="F:RNA binding"/>
    <property type="evidence" value="ECO:0000318"/>
    <property type="project" value="GO_Central"/>
</dbReference>
<dbReference type="OrthoDB" id="417481at2759"/>
<evidence type="ECO:0000259" key="2">
    <source>
        <dbReference type="Pfam" id="PF04059"/>
    </source>
</evidence>
<organism evidence="3">
    <name type="scientific">Nicotiana tabacum</name>
    <name type="common">Common tobacco</name>
    <dbReference type="NCBI Taxonomy" id="4097"/>
    <lineage>
        <taxon>Eukaryota</taxon>
        <taxon>Viridiplantae</taxon>
        <taxon>Streptophyta</taxon>
        <taxon>Embryophyta</taxon>
        <taxon>Tracheophyta</taxon>
        <taxon>Spermatophyta</taxon>
        <taxon>Magnoliopsida</taxon>
        <taxon>eudicotyledons</taxon>
        <taxon>Gunneridae</taxon>
        <taxon>Pentapetalae</taxon>
        <taxon>asterids</taxon>
        <taxon>lamiids</taxon>
        <taxon>Solanales</taxon>
        <taxon>Solanaceae</taxon>
        <taxon>Nicotianoideae</taxon>
        <taxon>Nicotianeae</taxon>
        <taxon>Nicotiana</taxon>
    </lineage>
</organism>
<dbReference type="GO" id="GO:1990904">
    <property type="term" value="C:ribonucleoprotein complex"/>
    <property type="evidence" value="ECO:0000318"/>
    <property type="project" value="GO_Central"/>
</dbReference>
<sequence>MAVSCTKTKLNPKANEWKPEKNLVLCYPPHEIYHPPPPQGKNELVVYNPATSQPQPSSPHFFFYQQHVPSPLIKAPFYWFYTCHVDFQPPEDSCLAKEMFTAVGMKNGTRASFFRPRADHKRGQKQPFLPPRLRAAETERGRFGMKKRRNNTDGVYKSPAPKENPSFSCDKTTVMIRNIPNQFSIYFFVMDLNSREPFMRFIDHFCRENHWEYDFLYLPIDFGTENNLGYAFVNFTTRFAASGIGEVLKNFKWDGIKTPMGIFASKKICEVTWARIQGKEELVKHFSTSKFICDTDEYLPVVFSPPRNGSTSLTNPVAIGKLAGSSVSPSPSS</sequence>